<evidence type="ECO:0000259" key="6">
    <source>
        <dbReference type="PROSITE" id="PS50304"/>
    </source>
</evidence>
<evidence type="ECO:0000256" key="1">
    <source>
        <dbReference type="ARBA" id="ARBA00004496"/>
    </source>
</evidence>
<dbReference type="InterPro" id="IPR035437">
    <property type="entry name" value="SNase_OB-fold_sf"/>
</dbReference>
<dbReference type="GO" id="GO:0031047">
    <property type="term" value="P:regulatory ncRNA-mediated gene silencing"/>
    <property type="evidence" value="ECO:0007669"/>
    <property type="project" value="UniProtKB-UniRule"/>
</dbReference>
<proteinExistence type="predicted"/>
<comment type="caution">
    <text evidence="8">The sequence shown here is derived from an EMBL/GenBank/DDBJ whole genome shotgun (WGS) entry which is preliminary data.</text>
</comment>
<dbReference type="FunFam" id="2.40.50.90:FF:000001">
    <property type="entry name" value="Staphylococcal nuclease domain-containing protein"/>
    <property type="match status" value="1"/>
</dbReference>
<dbReference type="Pfam" id="PF00567">
    <property type="entry name" value="TUDOR"/>
    <property type="match status" value="1"/>
</dbReference>
<evidence type="ECO:0000256" key="4">
    <source>
        <dbReference type="ARBA" id="ARBA00022737"/>
    </source>
</evidence>
<protein>
    <recommendedName>
        <fullName evidence="2">Staphylococcal nuclease domain-containing protein 1</fullName>
    </recommendedName>
</protein>
<feature type="domain" description="Tudor" evidence="6">
    <location>
        <begin position="725"/>
        <end position="783"/>
    </location>
</feature>
<dbReference type="PROSITE" id="PS50304">
    <property type="entry name" value="TUDOR"/>
    <property type="match status" value="1"/>
</dbReference>
<dbReference type="GO" id="GO:0031332">
    <property type="term" value="C:RNAi effector complex"/>
    <property type="evidence" value="ECO:0007669"/>
    <property type="project" value="InterPro"/>
</dbReference>
<reference evidence="8" key="1">
    <citation type="submission" date="2020-08" db="EMBL/GenBank/DDBJ databases">
        <title>Multicomponent nature underlies the extraordinary mechanical properties of spider dragline silk.</title>
        <authorList>
            <person name="Kono N."/>
            <person name="Nakamura H."/>
            <person name="Mori M."/>
            <person name="Yoshida Y."/>
            <person name="Ohtoshi R."/>
            <person name="Malay A.D."/>
            <person name="Moran D.A.P."/>
            <person name="Tomita M."/>
            <person name="Numata K."/>
            <person name="Arakawa K."/>
        </authorList>
    </citation>
    <scope>NUCLEOTIDE SEQUENCE</scope>
</reference>
<evidence type="ECO:0000256" key="3">
    <source>
        <dbReference type="ARBA" id="ARBA00022490"/>
    </source>
</evidence>
<dbReference type="EMBL" id="BMAW01012624">
    <property type="protein sequence ID" value="GFT29562.1"/>
    <property type="molecule type" value="Genomic_DNA"/>
</dbReference>
<dbReference type="PROSITE" id="PS50830">
    <property type="entry name" value="TNASE_3"/>
    <property type="match status" value="4"/>
</dbReference>
<keyword evidence="4" id="KW-0677">Repeat</keyword>
<dbReference type="AlphaFoldDB" id="A0A8X6NSI6"/>
<keyword evidence="3 5" id="KW-0963">Cytoplasm</keyword>
<organism evidence="8 9">
    <name type="scientific">Nephila pilipes</name>
    <name type="common">Giant wood spider</name>
    <name type="synonym">Nephila maculata</name>
    <dbReference type="NCBI Taxonomy" id="299642"/>
    <lineage>
        <taxon>Eukaryota</taxon>
        <taxon>Metazoa</taxon>
        <taxon>Ecdysozoa</taxon>
        <taxon>Arthropoda</taxon>
        <taxon>Chelicerata</taxon>
        <taxon>Arachnida</taxon>
        <taxon>Araneae</taxon>
        <taxon>Araneomorphae</taxon>
        <taxon>Entelegynae</taxon>
        <taxon>Araneoidea</taxon>
        <taxon>Nephilidae</taxon>
        <taxon>Nephila</taxon>
    </lineage>
</organism>
<accession>A0A8X6NSI6</accession>
<feature type="domain" description="TNase-like" evidence="7">
    <location>
        <begin position="521"/>
        <end position="656"/>
    </location>
</feature>
<feature type="domain" description="TNase-like" evidence="7">
    <location>
        <begin position="10"/>
        <end position="162"/>
    </location>
</feature>
<dbReference type="InterPro" id="IPR016685">
    <property type="entry name" value="Silence_cplx_Nase-comp_TudorSN"/>
</dbReference>
<dbReference type="InterPro" id="IPR016071">
    <property type="entry name" value="Staphylococal_nuclease_OB-fold"/>
</dbReference>
<name>A0A8X6NSI6_NEPPI</name>
<dbReference type="GO" id="GO:0004518">
    <property type="term" value="F:nuclease activity"/>
    <property type="evidence" value="ECO:0007669"/>
    <property type="project" value="TreeGrafter"/>
</dbReference>
<dbReference type="Gene3D" id="2.40.50.90">
    <property type="match status" value="5"/>
</dbReference>
<dbReference type="SUPFAM" id="SSF63748">
    <property type="entry name" value="Tudor/PWWP/MBT"/>
    <property type="match status" value="1"/>
</dbReference>
<feature type="domain" description="TNase-like" evidence="7">
    <location>
        <begin position="341"/>
        <end position="490"/>
    </location>
</feature>
<evidence type="ECO:0000313" key="8">
    <source>
        <dbReference type="EMBL" id="GFT29562.1"/>
    </source>
</evidence>
<dbReference type="FunFam" id="2.30.30.140:FF:000018">
    <property type="entry name" value="Serine/threonine-protein kinase 31"/>
    <property type="match status" value="1"/>
</dbReference>
<dbReference type="GO" id="GO:0005829">
    <property type="term" value="C:cytosol"/>
    <property type="evidence" value="ECO:0007669"/>
    <property type="project" value="UniProtKB-UniRule"/>
</dbReference>
<keyword evidence="9" id="KW-1185">Reference proteome</keyword>
<dbReference type="CDD" id="cd00175">
    <property type="entry name" value="SNc"/>
    <property type="match status" value="2"/>
</dbReference>
<evidence type="ECO:0000313" key="9">
    <source>
        <dbReference type="Proteomes" id="UP000887013"/>
    </source>
</evidence>
<feature type="domain" description="TNase-like" evidence="7">
    <location>
        <begin position="192"/>
        <end position="328"/>
    </location>
</feature>
<dbReference type="GO" id="GO:0005634">
    <property type="term" value="C:nucleus"/>
    <property type="evidence" value="ECO:0007669"/>
    <property type="project" value="TreeGrafter"/>
</dbReference>
<comment type="subcellular location">
    <subcellularLocation>
        <location evidence="1 5">Cytoplasm</location>
    </subcellularLocation>
</comment>
<dbReference type="GO" id="GO:0003723">
    <property type="term" value="F:RNA binding"/>
    <property type="evidence" value="ECO:0007669"/>
    <property type="project" value="UniProtKB-UniRule"/>
</dbReference>
<dbReference type="GO" id="GO:0006402">
    <property type="term" value="P:mRNA catabolic process"/>
    <property type="evidence" value="ECO:0007669"/>
    <property type="project" value="UniProtKB-UniRule"/>
</dbReference>
<dbReference type="SUPFAM" id="SSF50199">
    <property type="entry name" value="Staphylococcal nuclease"/>
    <property type="match status" value="5"/>
</dbReference>
<dbReference type="PANTHER" id="PTHR12302:SF2">
    <property type="entry name" value="STAPHYLOCOCCAL NUCLEASE DOMAIN-CONTAINING PROTEIN 1"/>
    <property type="match status" value="1"/>
</dbReference>
<dbReference type="Proteomes" id="UP000887013">
    <property type="component" value="Unassembled WGS sequence"/>
</dbReference>
<dbReference type="InterPro" id="IPR002999">
    <property type="entry name" value="Tudor"/>
</dbReference>
<dbReference type="OrthoDB" id="10023235at2759"/>
<dbReference type="PIRSF" id="PIRSF017179">
    <property type="entry name" value="RISC-Tudor-SN"/>
    <property type="match status" value="1"/>
</dbReference>
<dbReference type="FunFam" id="2.40.50.90:FF:000005">
    <property type="entry name" value="Staphylococcal nuclease domain-containing protein"/>
    <property type="match status" value="1"/>
</dbReference>
<dbReference type="SMART" id="SM00333">
    <property type="entry name" value="TUDOR"/>
    <property type="match status" value="1"/>
</dbReference>
<sequence length="902" mass="101146">MTTQPPPTIVTGYGIVKQVNSGDTVVIRGQPKGGPPDEITIFLAGITAPKLARRPTNNAEGSKENEFAWEAREFLRKKLIGKRVCFTYEKSNKGQQGTTAPNEKKVTREYGIVYNGTDTSAENVAESLVSEGLAEHRPGGRNNEYVQKLKELEEAAKAAGKGKHGPNAADHVRDIRWNVENPQNFKDSFNLKPVKAIVEHVVDGSTFRVLLYSDDFPEYYYIKLMLSGIRCNGFTGEDQTPEPFAEEAKFYSECRLLQRDVEVLIESVSNKNFLGTIIHPNGNITELLLSEGLAKCVDWSLQCVTSGIEKLRAAEKSAKEKRLRIWKDYAPSGPVIDVKEREFQGKVVEVINADAMVIKLADGSTKKIFLASIRPPRMPENNPDTGKTRTRPLYDVPYMFEAREFLRKKLIGKKVNVTVDYKQPANLTFPEKTCCTVTIGGINVAEALVSKGFATVVRYRADDDQRSAHYDELLSAETKALKSGKGLHGKKDGKKEILRIVDLSGDLKLSKQYFPIIQRGGKTEAIVEFVASGSRLRVFLPRQNYLLTFLLGGITCARASRDTPNGAIPGDPHGEEALAFTKDLCLQQEVHIEVEAMDKAGNFIGWLWIDNTNLSETLVREGFAEIHSTASRSPYFRALQTAQEEAQKKKLKMWENYEPVELEPKEEQTDRVINYKKVTITDYKENLTDLIFCAQHYDDGPKLEELMTELRQELSSNPPLVGSYVPKKGEICAAKYAADDLWYRARILKVQGNQIQISFIDYGNKENTTAAQLASLPAKYHTLQPCAYEYALAFIKLPKDADSANDARIAFYDEASTNAGLLLNVEYKSASIPFVTLVTPDEKEDVGKRLIEKGFVFAEKRLEKKYQKIINEYISAQEVAKKNRANLWVYGDITEDDAKEFG</sequence>
<dbReference type="Gene3D" id="2.30.30.140">
    <property type="match status" value="1"/>
</dbReference>
<evidence type="ECO:0000259" key="7">
    <source>
        <dbReference type="PROSITE" id="PS50830"/>
    </source>
</evidence>
<dbReference type="FunFam" id="2.40.50.90:FF:000002">
    <property type="entry name" value="Staphylococcal nuclease domain-containing protein"/>
    <property type="match status" value="1"/>
</dbReference>
<dbReference type="InterPro" id="IPR047386">
    <property type="entry name" value="Tudor_TDRD11"/>
</dbReference>
<evidence type="ECO:0000256" key="2">
    <source>
        <dbReference type="ARBA" id="ARBA00017230"/>
    </source>
</evidence>
<evidence type="ECO:0000256" key="5">
    <source>
        <dbReference type="PIRNR" id="PIRNR017179"/>
    </source>
</evidence>
<gene>
    <name evidence="8" type="primary">SND1</name>
    <name evidence="8" type="ORF">NPIL_185381</name>
</gene>
<dbReference type="CDD" id="cd20433">
    <property type="entry name" value="Tudor_TDRD11"/>
    <property type="match status" value="1"/>
</dbReference>
<dbReference type="SMART" id="SM00318">
    <property type="entry name" value="SNc"/>
    <property type="match status" value="4"/>
</dbReference>
<dbReference type="PANTHER" id="PTHR12302">
    <property type="entry name" value="EBNA2 BINDING PROTEIN P100"/>
    <property type="match status" value="1"/>
</dbReference>
<dbReference type="Pfam" id="PF00565">
    <property type="entry name" value="SNase"/>
    <property type="match status" value="4"/>
</dbReference>